<reference evidence="1" key="1">
    <citation type="journal article" date="2019" name="Sci. Rep.">
        <title>Draft genome of Tanacetum cinerariifolium, the natural source of mosquito coil.</title>
        <authorList>
            <person name="Yamashiro T."/>
            <person name="Shiraishi A."/>
            <person name="Satake H."/>
            <person name="Nakayama K."/>
        </authorList>
    </citation>
    <scope>NUCLEOTIDE SEQUENCE</scope>
</reference>
<proteinExistence type="predicted"/>
<gene>
    <name evidence="1" type="ORF">Tci_043541</name>
</gene>
<dbReference type="EMBL" id="BKCJ010006327">
    <property type="protein sequence ID" value="GEU71563.1"/>
    <property type="molecule type" value="Genomic_DNA"/>
</dbReference>
<name>A0A6L2MC36_TANCI</name>
<protein>
    <submittedName>
        <fullName evidence="1">Uncharacterized protein</fullName>
    </submittedName>
</protein>
<comment type="caution">
    <text evidence="1">The sequence shown here is derived from an EMBL/GenBank/DDBJ whole genome shotgun (WGS) entry which is preliminary data.</text>
</comment>
<evidence type="ECO:0000313" key="1">
    <source>
        <dbReference type="EMBL" id="GEU71563.1"/>
    </source>
</evidence>
<sequence length="68" mass="7906">MLYCYGIIMENIPPPNNNLNVLEEEPILDQAPSALVRFAPHWIGRQIPNNNNCWLEEDPDEDEEEDPE</sequence>
<accession>A0A6L2MC36</accession>
<dbReference type="AlphaFoldDB" id="A0A6L2MC36"/>
<organism evidence="1">
    <name type="scientific">Tanacetum cinerariifolium</name>
    <name type="common">Dalmatian daisy</name>
    <name type="synonym">Chrysanthemum cinerariifolium</name>
    <dbReference type="NCBI Taxonomy" id="118510"/>
    <lineage>
        <taxon>Eukaryota</taxon>
        <taxon>Viridiplantae</taxon>
        <taxon>Streptophyta</taxon>
        <taxon>Embryophyta</taxon>
        <taxon>Tracheophyta</taxon>
        <taxon>Spermatophyta</taxon>
        <taxon>Magnoliopsida</taxon>
        <taxon>eudicotyledons</taxon>
        <taxon>Gunneridae</taxon>
        <taxon>Pentapetalae</taxon>
        <taxon>asterids</taxon>
        <taxon>campanulids</taxon>
        <taxon>Asterales</taxon>
        <taxon>Asteraceae</taxon>
        <taxon>Asteroideae</taxon>
        <taxon>Anthemideae</taxon>
        <taxon>Anthemidinae</taxon>
        <taxon>Tanacetum</taxon>
    </lineage>
</organism>